<dbReference type="RefSeq" id="WP_381421897.1">
    <property type="nucleotide sequence ID" value="NZ_JBHSDH010000013.1"/>
</dbReference>
<comment type="subcellular location">
    <subcellularLocation>
        <location evidence="1">Membrane</location>
        <topology evidence="1">Single-pass membrane protein</topology>
    </subcellularLocation>
</comment>
<evidence type="ECO:0000313" key="10">
    <source>
        <dbReference type="EMBL" id="MFC4291760.1"/>
    </source>
</evidence>
<dbReference type="Pfam" id="PF02416">
    <property type="entry name" value="TatA_B_E"/>
    <property type="match status" value="1"/>
</dbReference>
<dbReference type="PANTHER" id="PTHR33162">
    <property type="entry name" value="SEC-INDEPENDENT PROTEIN TRANSLOCASE PROTEIN TATA, CHLOROPLASTIC"/>
    <property type="match status" value="1"/>
</dbReference>
<name>A0ABV8RGZ0_9SPHN</name>
<keyword evidence="5" id="KW-0653">Protein transport</keyword>
<reference evidence="11" key="1">
    <citation type="journal article" date="2019" name="Int. J. Syst. Evol. Microbiol.">
        <title>The Global Catalogue of Microorganisms (GCM) 10K type strain sequencing project: providing services to taxonomists for standard genome sequencing and annotation.</title>
        <authorList>
            <consortium name="The Broad Institute Genomics Platform"/>
            <consortium name="The Broad Institute Genome Sequencing Center for Infectious Disease"/>
            <person name="Wu L."/>
            <person name="Ma J."/>
        </authorList>
    </citation>
    <scope>NUCLEOTIDE SEQUENCE [LARGE SCALE GENOMIC DNA]</scope>
    <source>
        <strain evidence="11">CECT 8531</strain>
    </source>
</reference>
<dbReference type="NCBIfam" id="TIGR01410">
    <property type="entry name" value="tatB"/>
    <property type="match status" value="1"/>
</dbReference>
<evidence type="ECO:0000256" key="6">
    <source>
        <dbReference type="ARBA" id="ARBA00022989"/>
    </source>
</evidence>
<dbReference type="Proteomes" id="UP001595887">
    <property type="component" value="Unassembled WGS sequence"/>
</dbReference>
<keyword evidence="6" id="KW-1133">Transmembrane helix</keyword>
<keyword evidence="4" id="KW-0812">Transmembrane</keyword>
<evidence type="ECO:0000256" key="9">
    <source>
        <dbReference type="SAM" id="MobiDB-lite"/>
    </source>
</evidence>
<evidence type="ECO:0000256" key="8">
    <source>
        <dbReference type="ARBA" id="ARBA00023136"/>
    </source>
</evidence>
<proteinExistence type="predicted"/>
<evidence type="ECO:0000256" key="3">
    <source>
        <dbReference type="ARBA" id="ARBA00022475"/>
    </source>
</evidence>
<dbReference type="Gene3D" id="1.20.5.3310">
    <property type="match status" value="1"/>
</dbReference>
<keyword evidence="7" id="KW-0811">Translocation</keyword>
<protein>
    <submittedName>
        <fullName evidence="10">Sec-independent protein translocase protein TatB</fullName>
    </submittedName>
</protein>
<keyword evidence="11" id="KW-1185">Reference proteome</keyword>
<gene>
    <name evidence="10" type="primary">tatB</name>
    <name evidence="10" type="ORF">ACFOWX_04940</name>
</gene>
<accession>A0ABV8RGZ0</accession>
<keyword evidence="3" id="KW-1003">Cell membrane</keyword>
<evidence type="ECO:0000256" key="4">
    <source>
        <dbReference type="ARBA" id="ARBA00022692"/>
    </source>
</evidence>
<dbReference type="EMBL" id="JBHSDH010000013">
    <property type="protein sequence ID" value="MFC4291760.1"/>
    <property type="molecule type" value="Genomic_DNA"/>
</dbReference>
<keyword evidence="2" id="KW-0813">Transport</keyword>
<dbReference type="InterPro" id="IPR018448">
    <property type="entry name" value="TatB"/>
</dbReference>
<keyword evidence="8" id="KW-0472">Membrane</keyword>
<evidence type="ECO:0000256" key="5">
    <source>
        <dbReference type="ARBA" id="ARBA00022927"/>
    </source>
</evidence>
<evidence type="ECO:0000256" key="7">
    <source>
        <dbReference type="ARBA" id="ARBA00023010"/>
    </source>
</evidence>
<evidence type="ECO:0000313" key="11">
    <source>
        <dbReference type="Proteomes" id="UP001595887"/>
    </source>
</evidence>
<evidence type="ECO:0000256" key="1">
    <source>
        <dbReference type="ARBA" id="ARBA00004167"/>
    </source>
</evidence>
<sequence length="113" mass="12711">MFDIASSEFLLVLLIALVVIGPKDLPKVLRVVGKWVAKGRAIVAQFRAGIDDMVRESELKELEEKWKKQNEDIMREYPQSVPPEPSEDQEMKKEPELPLDAAGAPQTKEQGVP</sequence>
<dbReference type="InterPro" id="IPR003369">
    <property type="entry name" value="TatA/B/E"/>
</dbReference>
<organism evidence="10 11">
    <name type="scientific">Sphingorhabdus arenilitoris</name>
    <dbReference type="NCBI Taxonomy" id="1490041"/>
    <lineage>
        <taxon>Bacteria</taxon>
        <taxon>Pseudomonadati</taxon>
        <taxon>Pseudomonadota</taxon>
        <taxon>Alphaproteobacteria</taxon>
        <taxon>Sphingomonadales</taxon>
        <taxon>Sphingomonadaceae</taxon>
        <taxon>Sphingorhabdus</taxon>
    </lineage>
</organism>
<comment type="caution">
    <text evidence="10">The sequence shown here is derived from an EMBL/GenBank/DDBJ whole genome shotgun (WGS) entry which is preliminary data.</text>
</comment>
<dbReference type="PRINTS" id="PR01506">
    <property type="entry name" value="TATBPROTEIN"/>
</dbReference>
<evidence type="ECO:0000256" key="2">
    <source>
        <dbReference type="ARBA" id="ARBA00022448"/>
    </source>
</evidence>
<dbReference type="PANTHER" id="PTHR33162:SF1">
    <property type="entry name" value="SEC-INDEPENDENT PROTEIN TRANSLOCASE PROTEIN TATA, CHLOROPLASTIC"/>
    <property type="match status" value="1"/>
</dbReference>
<feature type="region of interest" description="Disordered" evidence="9">
    <location>
        <begin position="70"/>
        <end position="113"/>
    </location>
</feature>